<dbReference type="Pfam" id="PF13676">
    <property type="entry name" value="TIR_2"/>
    <property type="match status" value="1"/>
</dbReference>
<name>A0A8J3Q8A9_9ACTN</name>
<reference evidence="2" key="1">
    <citation type="submission" date="2021-01" db="EMBL/GenBank/DDBJ databases">
        <title>Whole genome shotgun sequence of Rhizocola hellebori NBRC 109834.</title>
        <authorList>
            <person name="Komaki H."/>
            <person name="Tamura T."/>
        </authorList>
    </citation>
    <scope>NUCLEOTIDE SEQUENCE</scope>
    <source>
        <strain evidence="2">NBRC 109834</strain>
    </source>
</reference>
<dbReference type="Proteomes" id="UP000612899">
    <property type="component" value="Unassembled WGS sequence"/>
</dbReference>
<dbReference type="InterPro" id="IPR000157">
    <property type="entry name" value="TIR_dom"/>
</dbReference>
<sequence>MSGIFISYRVGQTGAVAHVLFERLVDHFGPEAVYLDARSIAPGEDFSRSLYTRLVGSDVVVAVIGPDWTTVSGTDGRPKIMNENDFVRRELAEALARNIPVIPLLVESARMPARDELPADLQSLAHRQYVHLRVRDGDQAVNQLVDSIKALVSELRHRQGPVNRGPTPGTIAGGVIANINVGGMNHISINDVERR</sequence>
<keyword evidence="3" id="KW-1185">Reference proteome</keyword>
<dbReference type="AlphaFoldDB" id="A0A8J3Q8A9"/>
<dbReference type="RefSeq" id="WP_203909546.1">
    <property type="nucleotide sequence ID" value="NZ_BONY01000021.1"/>
</dbReference>
<protein>
    <recommendedName>
        <fullName evidence="1">TIR domain-containing protein</fullName>
    </recommendedName>
</protein>
<proteinExistence type="predicted"/>
<feature type="domain" description="TIR" evidence="1">
    <location>
        <begin position="4"/>
        <end position="145"/>
    </location>
</feature>
<gene>
    <name evidence="2" type="ORF">Rhe02_37670</name>
</gene>
<dbReference type="Gene3D" id="3.40.50.10140">
    <property type="entry name" value="Toll/interleukin-1 receptor homology (TIR) domain"/>
    <property type="match status" value="1"/>
</dbReference>
<evidence type="ECO:0000313" key="2">
    <source>
        <dbReference type="EMBL" id="GIH05700.1"/>
    </source>
</evidence>
<dbReference type="EMBL" id="BONY01000021">
    <property type="protein sequence ID" value="GIH05700.1"/>
    <property type="molecule type" value="Genomic_DNA"/>
</dbReference>
<dbReference type="GO" id="GO:0007165">
    <property type="term" value="P:signal transduction"/>
    <property type="evidence" value="ECO:0007669"/>
    <property type="project" value="InterPro"/>
</dbReference>
<evidence type="ECO:0000313" key="3">
    <source>
        <dbReference type="Proteomes" id="UP000612899"/>
    </source>
</evidence>
<accession>A0A8J3Q8A9</accession>
<organism evidence="2 3">
    <name type="scientific">Rhizocola hellebori</name>
    <dbReference type="NCBI Taxonomy" id="1392758"/>
    <lineage>
        <taxon>Bacteria</taxon>
        <taxon>Bacillati</taxon>
        <taxon>Actinomycetota</taxon>
        <taxon>Actinomycetes</taxon>
        <taxon>Micromonosporales</taxon>
        <taxon>Micromonosporaceae</taxon>
        <taxon>Rhizocola</taxon>
    </lineage>
</organism>
<dbReference type="SUPFAM" id="SSF52200">
    <property type="entry name" value="Toll/Interleukin receptor TIR domain"/>
    <property type="match status" value="1"/>
</dbReference>
<evidence type="ECO:0000259" key="1">
    <source>
        <dbReference type="Pfam" id="PF13676"/>
    </source>
</evidence>
<dbReference type="InterPro" id="IPR035897">
    <property type="entry name" value="Toll_tir_struct_dom_sf"/>
</dbReference>
<comment type="caution">
    <text evidence="2">The sequence shown here is derived from an EMBL/GenBank/DDBJ whole genome shotgun (WGS) entry which is preliminary data.</text>
</comment>